<reference evidence="1 2" key="1">
    <citation type="submission" date="2016-10" db="EMBL/GenBank/DDBJ databases">
        <title>Draft Genome sequence of Alkanindiges sp. strain H1.</title>
        <authorList>
            <person name="Subhash Y."/>
            <person name="Lee S."/>
        </authorList>
    </citation>
    <scope>NUCLEOTIDE SEQUENCE [LARGE SCALE GENOMIC DNA]</scope>
    <source>
        <strain evidence="1 2">H1</strain>
    </source>
</reference>
<accession>A0A1S8CT65</accession>
<keyword evidence="2" id="KW-1185">Reference proteome</keyword>
<name>A0A1S8CT65_9GAMM</name>
<dbReference type="STRING" id="1907941.BKE30_12630"/>
<protein>
    <submittedName>
        <fullName evidence="1">Uncharacterized protein</fullName>
    </submittedName>
</protein>
<organism evidence="1 2">
    <name type="scientific">Alkanindiges hydrocarboniclasticus</name>
    <dbReference type="NCBI Taxonomy" id="1907941"/>
    <lineage>
        <taxon>Bacteria</taxon>
        <taxon>Pseudomonadati</taxon>
        <taxon>Pseudomonadota</taxon>
        <taxon>Gammaproteobacteria</taxon>
        <taxon>Moraxellales</taxon>
        <taxon>Moraxellaceae</taxon>
        <taxon>Alkanindiges</taxon>
    </lineage>
</organism>
<proteinExistence type="predicted"/>
<sequence>MLTQRLPVGGLLFLQNVVLKIRPEIKIKSLVGLTNKNSVQKPVVLFSGKSYIQPMANLIFCELTVFDHVQCRGEQACLHMSQPKPKKQLLI</sequence>
<dbReference type="EMBL" id="MLCN01000034">
    <property type="protein sequence ID" value="ONG38352.1"/>
    <property type="molecule type" value="Genomic_DNA"/>
</dbReference>
<dbReference type="Proteomes" id="UP000192132">
    <property type="component" value="Unassembled WGS sequence"/>
</dbReference>
<gene>
    <name evidence="1" type="ORF">BKE30_12630</name>
</gene>
<comment type="caution">
    <text evidence="1">The sequence shown here is derived from an EMBL/GenBank/DDBJ whole genome shotgun (WGS) entry which is preliminary data.</text>
</comment>
<evidence type="ECO:0000313" key="2">
    <source>
        <dbReference type="Proteomes" id="UP000192132"/>
    </source>
</evidence>
<evidence type="ECO:0000313" key="1">
    <source>
        <dbReference type="EMBL" id="ONG38352.1"/>
    </source>
</evidence>
<dbReference type="AlphaFoldDB" id="A0A1S8CT65"/>